<evidence type="ECO:0000256" key="2">
    <source>
        <dbReference type="ARBA" id="ARBA00022771"/>
    </source>
</evidence>
<feature type="domain" description="PHD-type" evidence="5">
    <location>
        <begin position="57"/>
        <end position="106"/>
    </location>
</feature>
<dbReference type="InterPro" id="IPR042163">
    <property type="entry name" value="PHF12"/>
</dbReference>
<evidence type="ECO:0000259" key="5">
    <source>
        <dbReference type="PROSITE" id="PS50016"/>
    </source>
</evidence>
<dbReference type="CDD" id="cd15534">
    <property type="entry name" value="PHD2_PHF12_Rco1"/>
    <property type="match status" value="1"/>
</dbReference>
<accession>A0A7I4YDH7</accession>
<dbReference type="Gene3D" id="3.30.40.10">
    <property type="entry name" value="Zinc/RING finger domain, C3HC4 (zinc finger)"/>
    <property type="match status" value="2"/>
</dbReference>
<dbReference type="GO" id="GO:0008270">
    <property type="term" value="F:zinc ion binding"/>
    <property type="evidence" value="ECO:0007669"/>
    <property type="project" value="UniProtKB-KW"/>
</dbReference>
<dbReference type="GO" id="GO:0070822">
    <property type="term" value="C:Sin3-type complex"/>
    <property type="evidence" value="ECO:0007669"/>
    <property type="project" value="TreeGrafter"/>
</dbReference>
<protein>
    <submittedName>
        <fullName evidence="7">PHD-type domain-containing protein</fullName>
    </submittedName>
</protein>
<keyword evidence="1" id="KW-0479">Metal-binding</keyword>
<evidence type="ECO:0000256" key="1">
    <source>
        <dbReference type="ARBA" id="ARBA00022723"/>
    </source>
</evidence>
<dbReference type="GO" id="GO:0003714">
    <property type="term" value="F:transcription corepressor activity"/>
    <property type="evidence" value="ECO:0007669"/>
    <property type="project" value="InterPro"/>
</dbReference>
<dbReference type="PROSITE" id="PS01359">
    <property type="entry name" value="ZF_PHD_1"/>
    <property type="match status" value="1"/>
</dbReference>
<dbReference type="InterPro" id="IPR019787">
    <property type="entry name" value="Znf_PHD-finger"/>
</dbReference>
<evidence type="ECO:0000256" key="4">
    <source>
        <dbReference type="PROSITE-ProRule" id="PRU00146"/>
    </source>
</evidence>
<dbReference type="GO" id="GO:0000122">
    <property type="term" value="P:negative regulation of transcription by RNA polymerase II"/>
    <property type="evidence" value="ECO:0007669"/>
    <property type="project" value="TreeGrafter"/>
</dbReference>
<dbReference type="AlphaFoldDB" id="A0A7I4YDH7"/>
<dbReference type="PROSITE" id="PS50016">
    <property type="entry name" value="ZF_PHD_2"/>
    <property type="match status" value="1"/>
</dbReference>
<evidence type="ECO:0000256" key="3">
    <source>
        <dbReference type="ARBA" id="ARBA00022833"/>
    </source>
</evidence>
<evidence type="ECO:0000313" key="6">
    <source>
        <dbReference type="Proteomes" id="UP000025227"/>
    </source>
</evidence>
<dbReference type="OrthoDB" id="1919692at2759"/>
<keyword evidence="2 4" id="KW-0863">Zinc-finger</keyword>
<dbReference type="Pfam" id="PF00628">
    <property type="entry name" value="PHD"/>
    <property type="match status" value="2"/>
</dbReference>
<dbReference type="InterPro" id="IPR001965">
    <property type="entry name" value="Znf_PHD"/>
</dbReference>
<dbReference type="Proteomes" id="UP000025227">
    <property type="component" value="Unplaced"/>
</dbReference>
<keyword evidence="6" id="KW-1185">Reference proteome</keyword>
<evidence type="ECO:0000313" key="7">
    <source>
        <dbReference type="WBParaSite" id="HCON_00076990-00001"/>
    </source>
</evidence>
<proteinExistence type="predicted"/>
<dbReference type="SUPFAM" id="SSF57903">
    <property type="entry name" value="FYVE/PHD zinc finger"/>
    <property type="match status" value="2"/>
</dbReference>
<dbReference type="InterPro" id="IPR019786">
    <property type="entry name" value="Zinc_finger_PHD-type_CS"/>
</dbReference>
<name>A0A7I4YDH7_HAECO</name>
<dbReference type="PANTHER" id="PTHR46309">
    <property type="entry name" value="PHD FINGER PROTEIN 12"/>
    <property type="match status" value="1"/>
</dbReference>
<dbReference type="OMA" id="CPNHVEP"/>
<dbReference type="InterPro" id="IPR013083">
    <property type="entry name" value="Znf_RING/FYVE/PHD"/>
</dbReference>
<dbReference type="PANTHER" id="PTHR46309:SF1">
    <property type="entry name" value="PHD FINGER PROTEIN 12"/>
    <property type="match status" value="1"/>
</dbReference>
<keyword evidence="3" id="KW-0862">Zinc</keyword>
<organism evidence="6 7">
    <name type="scientific">Haemonchus contortus</name>
    <name type="common">Barber pole worm</name>
    <dbReference type="NCBI Taxonomy" id="6289"/>
    <lineage>
        <taxon>Eukaryota</taxon>
        <taxon>Metazoa</taxon>
        <taxon>Ecdysozoa</taxon>
        <taxon>Nematoda</taxon>
        <taxon>Chromadorea</taxon>
        <taxon>Rhabditida</taxon>
        <taxon>Rhabditina</taxon>
        <taxon>Rhabditomorpha</taxon>
        <taxon>Strongyloidea</taxon>
        <taxon>Trichostrongylidae</taxon>
        <taxon>Haemonchus</taxon>
    </lineage>
</organism>
<reference evidence="7" key="1">
    <citation type="submission" date="2020-12" db="UniProtKB">
        <authorList>
            <consortium name="WormBaseParasite"/>
        </authorList>
    </citation>
    <scope>IDENTIFICATION</scope>
    <source>
        <strain evidence="7">MHco3</strain>
    </source>
</reference>
<dbReference type="InterPro" id="IPR011011">
    <property type="entry name" value="Znf_FYVE_PHD"/>
</dbReference>
<dbReference type="WBParaSite" id="HCON_00076990-00001">
    <property type="protein sequence ID" value="HCON_00076990-00001"/>
    <property type="gene ID" value="HCON_00076990"/>
</dbReference>
<dbReference type="SMART" id="SM00249">
    <property type="entry name" value="PHD"/>
    <property type="match status" value="2"/>
</dbReference>
<sequence>MPRKRRGKRHVYHYDEENGLLEEIVKVTSPPGKPKAVKRYEKPSAATVAADWNSVNRTYCVVCREGGELLCCDVCPASFHLLCHEPIIRREKIPRGRWLCNRCRRSGATAAAKRSHASMTTEEEYRQQELERIFSKRKITSITEFYVALSSSLTNCNARQFDVPPSIRIDGLTPYGLMPYKGLAQPRQIIIDEPCVICEGIGEESPKIQCDFCKYVYHVDCLQFPLCSPPSEAWMCPNHVEPIVDLKLLNSISFTERRRIWLRYARQPVNEMEIRKNFVEKVVSNHKGLSDCLLKNEISLKKNNSEYLKKESESDGEQMRRFPKCFDGSVIVPGTRPTRQSSNTVSNRVEVSGLAEVSRTVSEAFSSAPSQASKKPDYSSPFCAAILPKLDNRMNCGSQLYSHDRVYSVMLPYRTDEQQGSHFVHVDFGLDEGNCSLDCRSFSTDEDLCHSPIVIPNRSENVASAPLMADTPSATLTLDPGCQEVTRKRNESNHQIPSIDITPTIKMLDAGRGSLLRALLDGTDGVSHVEPAIEKQRFIMQRTRQPKKFAVKSKT</sequence>